<protein>
    <recommendedName>
        <fullName evidence="1">Septum formation-related domain-containing protein</fullName>
    </recommendedName>
</protein>
<keyword evidence="3" id="KW-1185">Reference proteome</keyword>
<accession>A0A223S8L6</accession>
<evidence type="ECO:0000259" key="1">
    <source>
        <dbReference type="Pfam" id="PF13845"/>
    </source>
</evidence>
<dbReference type="Proteomes" id="UP000215005">
    <property type="component" value="Chromosome"/>
</dbReference>
<sequence>MTTAPRTPVAADYASVTFVVNDPLRTFMHLMAAMLILNIPLDQHGAFMPAVIPRSRAGRGVAVAAVVMASVSLSGCGLLMGNAFDIEVGECLASVPKDGEVFDVETIDCAESHEGEVYANVTLDDGEFPGLEKIGKMVDTRCREEFESFVGIGFDDSELDFTSLHPTEESWNTWDDRQVTCIVIDPKGTTGSLKGAER</sequence>
<dbReference type="EMBL" id="CP022753">
    <property type="protein sequence ID" value="ASU84467.1"/>
    <property type="molecule type" value="Genomic_DNA"/>
</dbReference>
<evidence type="ECO:0000313" key="3">
    <source>
        <dbReference type="Proteomes" id="UP000215005"/>
    </source>
</evidence>
<proteinExistence type="predicted"/>
<evidence type="ECO:0000313" key="2">
    <source>
        <dbReference type="EMBL" id="ASU84467.1"/>
    </source>
</evidence>
<organism evidence="2 3">
    <name type="scientific">Nocardiopsis gilva YIM 90087</name>
    <dbReference type="NCBI Taxonomy" id="1235441"/>
    <lineage>
        <taxon>Bacteria</taxon>
        <taxon>Bacillati</taxon>
        <taxon>Actinomycetota</taxon>
        <taxon>Actinomycetes</taxon>
        <taxon>Streptosporangiales</taxon>
        <taxon>Nocardiopsidaceae</taxon>
        <taxon>Nocardiopsis</taxon>
    </lineage>
</organism>
<dbReference type="KEGG" id="ngv:CDO52_18145"/>
<dbReference type="AlphaFoldDB" id="A0A223S8L6"/>
<gene>
    <name evidence="2" type="ORF">CDO52_18145</name>
</gene>
<name>A0A223S8L6_9ACTN</name>
<dbReference type="InterPro" id="IPR026004">
    <property type="entry name" value="Septum_form"/>
</dbReference>
<reference evidence="2 3" key="1">
    <citation type="submission" date="2017-08" db="EMBL/GenBank/DDBJ databases">
        <title>The complete genome sequence of Nocardiopsis gilva YIM 90087.</title>
        <authorList>
            <person name="Yin M."/>
            <person name="Tang S."/>
        </authorList>
    </citation>
    <scope>NUCLEOTIDE SEQUENCE [LARGE SCALE GENOMIC DNA]</scope>
    <source>
        <strain evidence="2 3">YIM 90087</strain>
    </source>
</reference>
<feature type="domain" description="Septum formation-related" evidence="1">
    <location>
        <begin position="89"/>
        <end position="188"/>
    </location>
</feature>
<dbReference type="Pfam" id="PF13845">
    <property type="entry name" value="Septum_form"/>
    <property type="match status" value="1"/>
</dbReference>